<name>A0A6I8MAZ1_9FUSO</name>
<sequence length="416" mass="46753">MAEQFTTLSALTIDGKGSYGIGARAVPFSKDLYTYLRITDIKDDGTLNLQDLKSVDDEKASEYLLKPNDIVFARTGASTGRNYFYDGTDGEFVYAGFLIKFSIDEKKVNPKYIKYFCQSKQYKDWINSFNTGSTRGNINAQTLGKMPIPLIERKIQDILVSVLSSIDEKIKKNNEINNNLEQQASALFKSWFVDFEPFGYAMPSNWEVATLDTIADFQNGYAFKSKDLLSKPAPNTYKVFKQGHISRGGGFISDGTKSWYPKSSATSLGKFILRKGDILMAMTDMKDNVAILGNTAIMPVDNEYIVNQRVGHLRANNYKGITYPYIYLLTNNKNFLTDLRSRANSGVQVNLSSAEIKLSEIVIATEKINKAFSDIVMPMCERIIQNQLENQRLAVLRDTLIPKLMSGELDVSNIDL</sequence>
<evidence type="ECO:0000313" key="6">
    <source>
        <dbReference type="Proteomes" id="UP000419017"/>
    </source>
</evidence>
<dbReference type="GO" id="GO:0009307">
    <property type="term" value="P:DNA restriction-modification system"/>
    <property type="evidence" value="ECO:0007669"/>
    <property type="project" value="UniProtKB-KW"/>
</dbReference>
<dbReference type="EMBL" id="CABWIB010000001">
    <property type="protein sequence ID" value="VWL85363.1"/>
    <property type="molecule type" value="Genomic_DNA"/>
</dbReference>
<dbReference type="InterPro" id="IPR000055">
    <property type="entry name" value="Restrct_endonuc_typeI_TRD"/>
</dbReference>
<dbReference type="Proteomes" id="UP000419017">
    <property type="component" value="Unassembled WGS sequence"/>
</dbReference>
<proteinExistence type="inferred from homology"/>
<comment type="similarity">
    <text evidence="1">Belongs to the type-I restriction system S methylase family.</text>
</comment>
<evidence type="ECO:0000256" key="3">
    <source>
        <dbReference type="ARBA" id="ARBA00023125"/>
    </source>
</evidence>
<dbReference type="Gene3D" id="3.90.220.20">
    <property type="entry name" value="DNA methylase specificity domains"/>
    <property type="match status" value="2"/>
</dbReference>
<dbReference type="CDD" id="cd17521">
    <property type="entry name" value="RMtype1_S_Sau13435ORF2165P_TRD2-CR2_like"/>
    <property type="match status" value="1"/>
</dbReference>
<feature type="domain" description="Type I restriction modification DNA specificity" evidence="4">
    <location>
        <begin position="203"/>
        <end position="381"/>
    </location>
</feature>
<feature type="domain" description="Type I restriction modification DNA specificity" evidence="4">
    <location>
        <begin position="53"/>
        <end position="182"/>
    </location>
</feature>
<evidence type="ECO:0000256" key="2">
    <source>
        <dbReference type="ARBA" id="ARBA00022747"/>
    </source>
</evidence>
<dbReference type="PANTHER" id="PTHR30408:SF13">
    <property type="entry name" value="TYPE I RESTRICTION ENZYME HINDI SPECIFICITY SUBUNIT"/>
    <property type="match status" value="1"/>
</dbReference>
<organism evidence="5 6">
    <name type="scientific">Oceanivirga miroungae</name>
    <dbReference type="NCBI Taxonomy" id="1130046"/>
    <lineage>
        <taxon>Bacteria</taxon>
        <taxon>Fusobacteriati</taxon>
        <taxon>Fusobacteriota</taxon>
        <taxon>Fusobacteriia</taxon>
        <taxon>Fusobacteriales</taxon>
        <taxon>Leptotrichiaceae</taxon>
        <taxon>Oceanivirga</taxon>
    </lineage>
</organism>
<evidence type="ECO:0000256" key="1">
    <source>
        <dbReference type="ARBA" id="ARBA00010923"/>
    </source>
</evidence>
<keyword evidence="3" id="KW-0238">DNA-binding</keyword>
<evidence type="ECO:0000313" key="5">
    <source>
        <dbReference type="EMBL" id="VWL85363.1"/>
    </source>
</evidence>
<dbReference type="Pfam" id="PF01420">
    <property type="entry name" value="Methylase_S"/>
    <property type="match status" value="2"/>
</dbReference>
<dbReference type="CDD" id="cd17278">
    <property type="entry name" value="RMtype1_S_LdeBORF1052P-TRD2-CR2"/>
    <property type="match status" value="1"/>
</dbReference>
<accession>A0A6I8MAZ1</accession>
<dbReference type="GO" id="GO:0003677">
    <property type="term" value="F:DNA binding"/>
    <property type="evidence" value="ECO:0007669"/>
    <property type="project" value="UniProtKB-KW"/>
</dbReference>
<dbReference type="PANTHER" id="PTHR30408">
    <property type="entry name" value="TYPE-1 RESTRICTION ENZYME ECOKI SPECIFICITY PROTEIN"/>
    <property type="match status" value="1"/>
</dbReference>
<dbReference type="InterPro" id="IPR052021">
    <property type="entry name" value="Type-I_RS_S_subunit"/>
</dbReference>
<evidence type="ECO:0000259" key="4">
    <source>
        <dbReference type="Pfam" id="PF01420"/>
    </source>
</evidence>
<keyword evidence="6" id="KW-1185">Reference proteome</keyword>
<reference evidence="5 6" key="1">
    <citation type="submission" date="2019-10" db="EMBL/GenBank/DDBJ databases">
        <authorList>
            <person name="Blom J."/>
        </authorList>
    </citation>
    <scope>NUCLEOTIDE SEQUENCE [LARGE SCALE GENOMIC DNA]</scope>
    <source>
        <strain evidence="5 6">ES3154-GLU</strain>
    </source>
</reference>
<dbReference type="SUPFAM" id="SSF116734">
    <property type="entry name" value="DNA methylase specificity domain"/>
    <property type="match status" value="2"/>
</dbReference>
<gene>
    <name evidence="5" type="ORF">OMES3154_00648</name>
</gene>
<dbReference type="InterPro" id="IPR044946">
    <property type="entry name" value="Restrct_endonuc_typeI_TRD_sf"/>
</dbReference>
<protein>
    <recommendedName>
        <fullName evidence="4">Type I restriction modification DNA specificity domain-containing protein</fullName>
    </recommendedName>
</protein>
<keyword evidence="2" id="KW-0680">Restriction system</keyword>
<dbReference type="AlphaFoldDB" id="A0A6I8MAZ1"/>